<keyword evidence="1" id="KW-0472">Membrane</keyword>
<keyword evidence="1" id="KW-1133">Transmembrane helix</keyword>
<evidence type="ECO:0000256" key="1">
    <source>
        <dbReference type="SAM" id="Phobius"/>
    </source>
</evidence>
<keyword evidence="1" id="KW-0812">Transmembrane</keyword>
<accession>A0A1X7SSJ2</accession>
<feature type="transmembrane region" description="Helical" evidence="1">
    <location>
        <begin position="46"/>
        <end position="66"/>
    </location>
</feature>
<dbReference type="InParanoid" id="A0A1X7SSJ2"/>
<name>A0A1X7SSJ2_AMPQE</name>
<dbReference type="AlphaFoldDB" id="A0A1X7SSJ2"/>
<protein>
    <submittedName>
        <fullName evidence="2">Uncharacterized protein</fullName>
    </submittedName>
</protein>
<evidence type="ECO:0000313" key="2">
    <source>
        <dbReference type="EnsemblMetazoa" id="Aqu2.1.04985_001"/>
    </source>
</evidence>
<proteinExistence type="predicted"/>
<organism evidence="2">
    <name type="scientific">Amphimedon queenslandica</name>
    <name type="common">Sponge</name>
    <dbReference type="NCBI Taxonomy" id="400682"/>
    <lineage>
        <taxon>Eukaryota</taxon>
        <taxon>Metazoa</taxon>
        <taxon>Porifera</taxon>
        <taxon>Demospongiae</taxon>
        <taxon>Heteroscleromorpha</taxon>
        <taxon>Haplosclerida</taxon>
        <taxon>Niphatidae</taxon>
        <taxon>Amphimedon</taxon>
    </lineage>
</organism>
<reference evidence="2" key="1">
    <citation type="submission" date="2017-05" db="UniProtKB">
        <authorList>
            <consortium name="EnsemblMetazoa"/>
        </authorList>
    </citation>
    <scope>IDENTIFICATION</scope>
</reference>
<dbReference type="EnsemblMetazoa" id="Aqu2.1.04985_001">
    <property type="protein sequence ID" value="Aqu2.1.04985_001"/>
    <property type="gene ID" value="Aqu2.1.04985"/>
</dbReference>
<feature type="transmembrane region" description="Helical" evidence="1">
    <location>
        <begin position="5"/>
        <end position="26"/>
    </location>
</feature>
<sequence>MYMYLLLYIVHSFIIGYILMCVSLMHQDMRLLILYSDWLMDLMMVLYYQQLLFLSLFSRCVVARVFRLEFILFDINIPTELQ</sequence>